<dbReference type="SUPFAM" id="SSF53335">
    <property type="entry name" value="S-adenosyl-L-methionine-dependent methyltransferases"/>
    <property type="match status" value="1"/>
</dbReference>
<dbReference type="AlphaFoldDB" id="A0A0D6NKP8"/>
<dbReference type="Gene3D" id="3.40.50.150">
    <property type="entry name" value="Vaccinia Virus protein VP39"/>
    <property type="match status" value="1"/>
</dbReference>
<accession>A0A6N3SSD2</accession>
<evidence type="ECO:0000313" key="2">
    <source>
        <dbReference type="Proteomes" id="UP000032670"/>
    </source>
</evidence>
<dbReference type="InterPro" id="IPR029063">
    <property type="entry name" value="SAM-dependent_MTases_sf"/>
</dbReference>
<keyword evidence="2" id="KW-1185">Reference proteome</keyword>
<dbReference type="Proteomes" id="UP000032670">
    <property type="component" value="Unassembled WGS sequence"/>
</dbReference>
<proteinExistence type="predicted"/>
<name>A0A0D6NKP8_9PROT</name>
<dbReference type="EMBL" id="BAMX01000014">
    <property type="protein sequence ID" value="GAN65941.1"/>
    <property type="molecule type" value="Genomic_DNA"/>
</dbReference>
<reference evidence="1 2" key="1">
    <citation type="submission" date="2012-11" db="EMBL/GenBank/DDBJ databases">
        <title>Whole genome sequence of Acetobacter orientalis 21F-2.</title>
        <authorList>
            <person name="Azuma Y."/>
            <person name="Higashiura N."/>
            <person name="Hirakawa H."/>
            <person name="Matsushita K."/>
        </authorList>
    </citation>
    <scope>NUCLEOTIDE SEQUENCE [LARGE SCALE GENOMIC DNA]</scope>
    <source>
        <strain evidence="1 2">21F-2</strain>
    </source>
</reference>
<evidence type="ECO:0000313" key="1">
    <source>
        <dbReference type="EMBL" id="GAN65941.1"/>
    </source>
</evidence>
<gene>
    <name evidence="1" type="ORF">Abor_014_106</name>
</gene>
<comment type="caution">
    <text evidence="1">The sequence shown here is derived from an EMBL/GenBank/DDBJ whole genome shotgun (WGS) entry which is preliminary data.</text>
</comment>
<sequence>MIMTNAQKSSFTQKIPSKIQSKQNEAAMSLLQRISGDETDKFLKRFLQNPEQIDDIASEISDAGPLEALRKLRRTSNIMVSGRIEADYAYVGLPGEAENCSFDEGFKTFLYPRLGKRAKSFAVLFEHLKEIKNPFIIETGCLRVPNNWEGDGQSTFQYDWFARDYSGHVITIDINQDSIDSARRACSGTTSTILNDSVETLNMLSETISRSASLLYLDSFDLDVSNPMPSAIHHALELMAARNLIGPETLICVDDFDVPPLGAGGKGLIVDQFMHSIRAEVIYSGYQKIWKMK</sequence>
<accession>A0A0D6NKP8</accession>
<organism evidence="1 2">
    <name type="scientific">Acetobacter orientalis</name>
    <dbReference type="NCBI Taxonomy" id="146474"/>
    <lineage>
        <taxon>Bacteria</taxon>
        <taxon>Pseudomonadati</taxon>
        <taxon>Pseudomonadota</taxon>
        <taxon>Alphaproteobacteria</taxon>
        <taxon>Acetobacterales</taxon>
        <taxon>Acetobacteraceae</taxon>
        <taxon>Acetobacter</taxon>
    </lineage>
</organism>
<protein>
    <submittedName>
        <fullName evidence="1">Uncharacterized protein</fullName>
    </submittedName>
</protein>